<keyword evidence="3" id="KW-0813">Transport</keyword>
<dbReference type="GO" id="GO:0005886">
    <property type="term" value="C:plasma membrane"/>
    <property type="evidence" value="ECO:0007669"/>
    <property type="project" value="TreeGrafter"/>
</dbReference>
<proteinExistence type="inferred from homology"/>
<feature type="transmembrane region" description="Helical" evidence="9">
    <location>
        <begin position="373"/>
        <end position="400"/>
    </location>
</feature>
<evidence type="ECO:0008006" key="15">
    <source>
        <dbReference type="Google" id="ProtNLM"/>
    </source>
</evidence>
<comment type="caution">
    <text evidence="13">The sequence shown here is derived from an EMBL/GenBank/DDBJ whole genome shotgun (WGS) entry which is preliminary data.</text>
</comment>
<dbReference type="InterPro" id="IPR032880">
    <property type="entry name" value="CSC1/OSCA1-like_N"/>
</dbReference>
<dbReference type="EMBL" id="SGPM01000011">
    <property type="protein sequence ID" value="THH33099.1"/>
    <property type="molecule type" value="Genomic_DNA"/>
</dbReference>
<protein>
    <recommendedName>
        <fullName evidence="15">CSC1/OSCA1-like 7TM region domain-containing protein</fullName>
    </recommendedName>
</protein>
<gene>
    <name evidence="13" type="ORF">EUX98_g1118</name>
</gene>
<dbReference type="Pfam" id="PF13967">
    <property type="entry name" value="RSN1_TM"/>
    <property type="match status" value="1"/>
</dbReference>
<evidence type="ECO:0000256" key="7">
    <source>
        <dbReference type="SAM" id="Coils"/>
    </source>
</evidence>
<evidence type="ECO:0000259" key="10">
    <source>
        <dbReference type="Pfam" id="PF02714"/>
    </source>
</evidence>
<feature type="transmembrane region" description="Helical" evidence="9">
    <location>
        <begin position="605"/>
        <end position="624"/>
    </location>
</feature>
<feature type="transmembrane region" description="Helical" evidence="9">
    <location>
        <begin position="534"/>
        <end position="552"/>
    </location>
</feature>
<feature type="transmembrane region" description="Helical" evidence="9">
    <location>
        <begin position="107"/>
        <end position="127"/>
    </location>
</feature>
<keyword evidence="5 9" id="KW-1133">Transmembrane helix</keyword>
<organism evidence="13 14">
    <name type="scientific">Antrodiella citrinella</name>
    <dbReference type="NCBI Taxonomy" id="2447956"/>
    <lineage>
        <taxon>Eukaryota</taxon>
        <taxon>Fungi</taxon>
        <taxon>Dikarya</taxon>
        <taxon>Basidiomycota</taxon>
        <taxon>Agaricomycotina</taxon>
        <taxon>Agaricomycetes</taxon>
        <taxon>Polyporales</taxon>
        <taxon>Steccherinaceae</taxon>
        <taxon>Antrodiella</taxon>
    </lineage>
</organism>
<evidence type="ECO:0000256" key="4">
    <source>
        <dbReference type="ARBA" id="ARBA00022692"/>
    </source>
</evidence>
<dbReference type="Pfam" id="PF02714">
    <property type="entry name" value="RSN1_7TM"/>
    <property type="match status" value="1"/>
</dbReference>
<dbReference type="GO" id="GO:0005227">
    <property type="term" value="F:calcium-activated cation channel activity"/>
    <property type="evidence" value="ECO:0007669"/>
    <property type="project" value="InterPro"/>
</dbReference>
<reference evidence="13 14" key="1">
    <citation type="submission" date="2019-02" db="EMBL/GenBank/DDBJ databases">
        <title>Genome sequencing of the rare red list fungi Antrodiella citrinella (Flaviporus citrinellus).</title>
        <authorList>
            <person name="Buettner E."/>
            <person name="Kellner H."/>
        </authorList>
    </citation>
    <scope>NUCLEOTIDE SEQUENCE [LARGE SCALE GENOMIC DNA]</scope>
    <source>
        <strain evidence="13 14">DSM 108506</strain>
    </source>
</reference>
<dbReference type="Pfam" id="PF14703">
    <property type="entry name" value="PHM7_cyt"/>
    <property type="match status" value="1"/>
</dbReference>
<evidence type="ECO:0000313" key="14">
    <source>
        <dbReference type="Proteomes" id="UP000308730"/>
    </source>
</evidence>
<dbReference type="Proteomes" id="UP000308730">
    <property type="component" value="Unassembled WGS sequence"/>
</dbReference>
<evidence type="ECO:0000256" key="2">
    <source>
        <dbReference type="ARBA" id="ARBA00007779"/>
    </source>
</evidence>
<sequence>MADNIGDLLDKSANLRTLAPAAVGSQVALMSVISAVTIVAFNVLRPRNKIVYEPKVKYHVGNKPPPRISSSIFGWVTPLVHTKEPELVDKIGLDAAMFLRFLRMMRWLFTSVAFLTCAALIPVNITYNLKHVKSSDRDALSMLTIRDVQGNLLFVHVAATYGICGLVMGFVWYHWNVVVRLRSQWFRSPEYTQSFYARTLMVTDVQRQYQTDEGIKAIFETTQAPYPTTSVHIGRAVGKLPELIDFHNQAVRELEQALVKYLKGGKIGKRRPMIRIGGFWGMGGTKKDAIDYYTAKLQRTEAAIEQYRQQVDNNKAEMFGFASMAAVPYAHIVANLLKGKRVKGATITLAPNPKDIVWENLNKSKHEIRGKQLTGWIFIALVCFFNTVPLFVISILANLASLTALWDPLQEWSNASPGTFTFISGVLPPAVSAAFGFFFPIVMRWLSTYMGSTTHSRLDRAVIARYFAFLVISQLIIFTLIGVIFNSVKEIIGEIGKHQSFKTILDNIHTLPGTINRTYIDQASYWLTYFPMRGFLALFDLAQVVNLLWISFKTHVFGRTPRDIREWTQPPEFQYAIYYSNLLFMGTVGMVFAPLAPLVVVEAAVVLWISSVVYKYQLMFVFVSRVETGGRLWNVVINRLLVSVILMQLLVILTIGLQYGFASLYWISTIPPILIIILFKMYCSRVFNSKFNYYIPNEAELRLAQVHSKRADNAGNRLERRFGHPALTSELFTPMLHASQMELLPQVYSGKMGATKTALDEYGGTKMDAKVVAGGIKIAGITQADLEYDPAQYQRDRGELDWDARSVSSSNLLMQEDKSMYNGNVPGTGRSSPVPSKALDYSRYLQHGAAQGDIELARLDQVPLLNSTRGYFDPAASATTLADPMGMGEYAPPGVPQPLPHQEYREAPIHRPYPSQQQGSQWNSPTLGSATTSPMIGEYEPPNAAGYGGGYDPRYDPRSTEYSPRSGGGGGDQNMAGRGAYRS</sequence>
<keyword evidence="4 9" id="KW-0812">Transmembrane</keyword>
<evidence type="ECO:0000256" key="6">
    <source>
        <dbReference type="ARBA" id="ARBA00023136"/>
    </source>
</evidence>
<evidence type="ECO:0000256" key="1">
    <source>
        <dbReference type="ARBA" id="ARBA00004141"/>
    </source>
</evidence>
<keyword evidence="6 9" id="KW-0472">Membrane</keyword>
<feature type="transmembrane region" description="Helical" evidence="9">
    <location>
        <begin position="663"/>
        <end position="683"/>
    </location>
</feature>
<comment type="subcellular location">
    <subcellularLocation>
        <location evidence="1">Membrane</location>
        <topology evidence="1">Multi-pass membrane protein</topology>
    </subcellularLocation>
</comment>
<feature type="transmembrane region" description="Helical" evidence="9">
    <location>
        <begin position="573"/>
        <end position="593"/>
    </location>
</feature>
<feature type="compositionally biased region" description="Polar residues" evidence="8">
    <location>
        <begin position="914"/>
        <end position="934"/>
    </location>
</feature>
<feature type="transmembrane region" description="Helical" evidence="9">
    <location>
        <begin position="20"/>
        <end position="44"/>
    </location>
</feature>
<feature type="transmembrane region" description="Helical" evidence="9">
    <location>
        <begin position="152"/>
        <end position="173"/>
    </location>
</feature>
<dbReference type="OrthoDB" id="2150324at2759"/>
<dbReference type="AlphaFoldDB" id="A0A4S4N2D6"/>
<comment type="similarity">
    <text evidence="2">Belongs to the CSC1 (TC 1.A.17) family.</text>
</comment>
<accession>A0A4S4N2D6</accession>
<keyword evidence="14" id="KW-1185">Reference proteome</keyword>
<evidence type="ECO:0000256" key="8">
    <source>
        <dbReference type="SAM" id="MobiDB-lite"/>
    </source>
</evidence>
<feature type="transmembrane region" description="Helical" evidence="9">
    <location>
        <begin position="463"/>
        <end position="485"/>
    </location>
</feature>
<feature type="coiled-coil region" evidence="7">
    <location>
        <begin position="290"/>
        <end position="317"/>
    </location>
</feature>
<feature type="transmembrane region" description="Helical" evidence="9">
    <location>
        <begin position="420"/>
        <end position="442"/>
    </location>
</feature>
<evidence type="ECO:0000313" key="13">
    <source>
        <dbReference type="EMBL" id="THH33099.1"/>
    </source>
</evidence>
<dbReference type="PANTHER" id="PTHR13018:SF149">
    <property type="entry name" value="DOMAIN PROTEIN, PUTATIVE (AFU_ORTHOLOGUE AFUA_3G11660)-RELATED"/>
    <property type="match status" value="1"/>
</dbReference>
<dbReference type="InterPro" id="IPR003864">
    <property type="entry name" value="CSC1/OSCA1-like_7TM"/>
</dbReference>
<evidence type="ECO:0000256" key="5">
    <source>
        <dbReference type="ARBA" id="ARBA00022989"/>
    </source>
</evidence>
<feature type="domain" description="CSC1/OSCA1-like cytosolic" evidence="12">
    <location>
        <begin position="197"/>
        <end position="360"/>
    </location>
</feature>
<evidence type="ECO:0000256" key="3">
    <source>
        <dbReference type="ARBA" id="ARBA00022448"/>
    </source>
</evidence>
<feature type="domain" description="CSC1/OSCA1-like N-terminal transmembrane" evidence="11">
    <location>
        <begin position="23"/>
        <end position="173"/>
    </location>
</feature>
<evidence type="ECO:0000259" key="11">
    <source>
        <dbReference type="Pfam" id="PF13967"/>
    </source>
</evidence>
<keyword evidence="7" id="KW-0175">Coiled coil</keyword>
<feature type="domain" description="CSC1/OSCA1-like 7TM region" evidence="10">
    <location>
        <begin position="372"/>
        <end position="654"/>
    </location>
</feature>
<evidence type="ECO:0000256" key="9">
    <source>
        <dbReference type="SAM" id="Phobius"/>
    </source>
</evidence>
<feature type="transmembrane region" description="Helical" evidence="9">
    <location>
        <begin position="636"/>
        <end position="657"/>
    </location>
</feature>
<dbReference type="InterPro" id="IPR045122">
    <property type="entry name" value="Csc1-like"/>
</dbReference>
<evidence type="ECO:0000259" key="12">
    <source>
        <dbReference type="Pfam" id="PF14703"/>
    </source>
</evidence>
<feature type="region of interest" description="Disordered" evidence="8">
    <location>
        <begin position="911"/>
        <end position="983"/>
    </location>
</feature>
<name>A0A4S4N2D6_9APHY</name>
<dbReference type="PANTHER" id="PTHR13018">
    <property type="entry name" value="PROBABLE MEMBRANE PROTEIN DUF221-RELATED"/>
    <property type="match status" value="1"/>
</dbReference>
<dbReference type="InterPro" id="IPR027815">
    <property type="entry name" value="CSC1/OSCA1-like_cyt"/>
</dbReference>